<dbReference type="InParanoid" id="E4UNY7"/>
<proteinExistence type="predicted"/>
<feature type="compositionally biased region" description="Polar residues" evidence="1">
    <location>
        <begin position="102"/>
        <end position="111"/>
    </location>
</feature>
<keyword evidence="3" id="KW-1185">Reference proteome</keyword>
<dbReference type="Proteomes" id="UP000002669">
    <property type="component" value="Unassembled WGS sequence"/>
</dbReference>
<dbReference type="VEuPathDB" id="FungiDB:MGYG_02753"/>
<dbReference type="RefSeq" id="XP_003175223.1">
    <property type="nucleotide sequence ID" value="XM_003175175.1"/>
</dbReference>
<protein>
    <submittedName>
        <fullName evidence="2">Uncharacterized protein</fullName>
    </submittedName>
</protein>
<dbReference type="GeneID" id="10030529"/>
<feature type="region of interest" description="Disordered" evidence="1">
    <location>
        <begin position="96"/>
        <end position="120"/>
    </location>
</feature>
<sequence>MARLPRHILRPDINQALDSGNYDWPNGISLDSLTLITDKSSRRLKVKPDEVRGSDESRVNPFSAHISHPSPSSPSPASSDMLAIKVGDPTLVAHIQPEAPQSMGNTSNACVSSDGADLAA</sequence>
<dbReference type="EMBL" id="DS989823">
    <property type="protein sequence ID" value="EFQ99740.1"/>
    <property type="molecule type" value="Genomic_DNA"/>
</dbReference>
<accession>E4UNY7</accession>
<evidence type="ECO:0000313" key="3">
    <source>
        <dbReference type="Proteomes" id="UP000002669"/>
    </source>
</evidence>
<feature type="compositionally biased region" description="Low complexity" evidence="1">
    <location>
        <begin position="63"/>
        <end position="79"/>
    </location>
</feature>
<evidence type="ECO:0000313" key="2">
    <source>
        <dbReference type="EMBL" id="EFQ99740.1"/>
    </source>
</evidence>
<feature type="region of interest" description="Disordered" evidence="1">
    <location>
        <begin position="46"/>
        <end position="82"/>
    </location>
</feature>
<feature type="compositionally biased region" description="Basic and acidic residues" evidence="1">
    <location>
        <begin position="46"/>
        <end position="58"/>
    </location>
</feature>
<evidence type="ECO:0000256" key="1">
    <source>
        <dbReference type="SAM" id="MobiDB-lite"/>
    </source>
</evidence>
<name>E4UNY7_ARTGP</name>
<gene>
    <name evidence="2" type="ORF">MGYG_02753</name>
</gene>
<organism evidence="3">
    <name type="scientific">Arthroderma gypseum (strain ATCC MYA-4604 / CBS 118893)</name>
    <name type="common">Microsporum gypseum</name>
    <dbReference type="NCBI Taxonomy" id="535722"/>
    <lineage>
        <taxon>Eukaryota</taxon>
        <taxon>Fungi</taxon>
        <taxon>Dikarya</taxon>
        <taxon>Ascomycota</taxon>
        <taxon>Pezizomycotina</taxon>
        <taxon>Eurotiomycetes</taxon>
        <taxon>Eurotiomycetidae</taxon>
        <taxon>Onygenales</taxon>
        <taxon>Arthrodermataceae</taxon>
        <taxon>Nannizzia</taxon>
    </lineage>
</organism>
<reference evidence="3" key="1">
    <citation type="journal article" date="2012" name="MBio">
        <title>Comparative genome analysis of Trichophyton rubrum and related dermatophytes reveals candidate genes involved in infection.</title>
        <authorList>
            <person name="Martinez D.A."/>
            <person name="Oliver B.G."/>
            <person name="Graeser Y."/>
            <person name="Goldberg J.M."/>
            <person name="Li W."/>
            <person name="Martinez-Rossi N.M."/>
            <person name="Monod M."/>
            <person name="Shelest E."/>
            <person name="Barton R.C."/>
            <person name="Birch E."/>
            <person name="Brakhage A.A."/>
            <person name="Chen Z."/>
            <person name="Gurr S.J."/>
            <person name="Heiman D."/>
            <person name="Heitman J."/>
            <person name="Kosti I."/>
            <person name="Rossi A."/>
            <person name="Saif S."/>
            <person name="Samalova M."/>
            <person name="Saunders C.W."/>
            <person name="Shea T."/>
            <person name="Summerbell R.C."/>
            <person name="Xu J."/>
            <person name="Young S."/>
            <person name="Zeng Q."/>
            <person name="Birren B.W."/>
            <person name="Cuomo C.A."/>
            <person name="White T.C."/>
        </authorList>
    </citation>
    <scope>NUCLEOTIDE SEQUENCE [LARGE SCALE GENOMIC DNA]</scope>
    <source>
        <strain evidence="3">ATCC MYA-4604 / CBS 118893</strain>
    </source>
</reference>
<dbReference type="AlphaFoldDB" id="E4UNY7"/>
<dbReference type="HOGENOM" id="CLU_2049129_0_0_1"/>